<dbReference type="PANTHER" id="PTHR31635">
    <property type="entry name" value="REVERSE TRANSCRIPTASE DOMAIN-CONTAINING PROTEIN-RELATED"/>
    <property type="match status" value="1"/>
</dbReference>
<dbReference type="PROSITE" id="PS50878">
    <property type="entry name" value="RT_POL"/>
    <property type="match status" value="1"/>
</dbReference>
<name>A0AAR2J9L9_PYGNA</name>
<sequence>LCGSVLTHFVWESGYFEFGDKPQRLLARQLRGFQANRAIHQIKSPSGVLITDPIAINDCFREYYEKLYQSKAKGDVKTWLKNFKLPKLDEAAQRALDSELTSEEIIDSIKSFPSAKAPGPDGFGIEFYKKFASQITPLLLRMFIHSTKVGTLPKTLYAANISLLLKPGRDKTDFSSYRPISLLNTDLKILSKVLANRLKQYISSIIHPDQTGFIPNRFSFFNVRRLMDIIYHKYHGVSAQAVLSLDAEKAFDQVEWGYIIATLKEFGFGHAFISWIQMLYAHPTASILTNQEQSPYFSLYRGTRQGCPLSPLLFSIAIESLAISIREDENIKPIILGGVEHKLSFEISGYTINWQKSEFMALSANHNPRFLSSLQFKMSTVKIKYLGIEVTKNPNALFKHNFAEKMNRLKQDIDRWRTLPLSLIGRVNAIKMVSLP</sequence>
<dbReference type="InterPro" id="IPR000477">
    <property type="entry name" value="RT_dom"/>
</dbReference>
<evidence type="ECO:0000313" key="3">
    <source>
        <dbReference type="Proteomes" id="UP001501920"/>
    </source>
</evidence>
<dbReference type="Proteomes" id="UP001501920">
    <property type="component" value="Chromosome 2"/>
</dbReference>
<evidence type="ECO:0000259" key="1">
    <source>
        <dbReference type="PROSITE" id="PS50878"/>
    </source>
</evidence>
<dbReference type="PANTHER" id="PTHR31635:SF196">
    <property type="entry name" value="REVERSE TRANSCRIPTASE DOMAIN-CONTAINING PROTEIN-RELATED"/>
    <property type="match status" value="1"/>
</dbReference>
<dbReference type="Pfam" id="PF00078">
    <property type="entry name" value="RVT_1"/>
    <property type="match status" value="1"/>
</dbReference>
<dbReference type="GeneTree" id="ENSGT00940000163630"/>
<dbReference type="SUPFAM" id="SSF56672">
    <property type="entry name" value="DNA/RNA polymerases"/>
    <property type="match status" value="1"/>
</dbReference>
<dbReference type="CDD" id="cd01650">
    <property type="entry name" value="RT_nLTR_like"/>
    <property type="match status" value="1"/>
</dbReference>
<keyword evidence="3" id="KW-1185">Reference proteome</keyword>
<reference evidence="2 3" key="1">
    <citation type="submission" date="2020-10" db="EMBL/GenBank/DDBJ databases">
        <title>Pygocentrus nattereri (red-bellied piranha) genome, fPygNat1, primary haplotype.</title>
        <authorList>
            <person name="Myers G."/>
            <person name="Meyer A."/>
            <person name="Karagic N."/>
            <person name="Pippel M."/>
            <person name="Winkler S."/>
            <person name="Tracey A."/>
            <person name="Wood J."/>
            <person name="Formenti G."/>
            <person name="Howe K."/>
            <person name="Fedrigo O."/>
            <person name="Jarvis E.D."/>
        </authorList>
    </citation>
    <scope>NUCLEOTIDE SEQUENCE [LARGE SCALE GENOMIC DNA]</scope>
</reference>
<feature type="domain" description="Reverse transcriptase" evidence="1">
    <location>
        <begin position="145"/>
        <end position="421"/>
    </location>
</feature>
<dbReference type="AlphaFoldDB" id="A0AAR2J9L9"/>
<evidence type="ECO:0000313" key="2">
    <source>
        <dbReference type="Ensembl" id="ENSPNAP00000048733.1"/>
    </source>
</evidence>
<proteinExistence type="predicted"/>
<organism evidence="2 3">
    <name type="scientific">Pygocentrus nattereri</name>
    <name type="common">Red-bellied piranha</name>
    <dbReference type="NCBI Taxonomy" id="42514"/>
    <lineage>
        <taxon>Eukaryota</taxon>
        <taxon>Metazoa</taxon>
        <taxon>Chordata</taxon>
        <taxon>Craniata</taxon>
        <taxon>Vertebrata</taxon>
        <taxon>Euteleostomi</taxon>
        <taxon>Actinopterygii</taxon>
        <taxon>Neopterygii</taxon>
        <taxon>Teleostei</taxon>
        <taxon>Ostariophysi</taxon>
        <taxon>Characiformes</taxon>
        <taxon>Characoidei</taxon>
        <taxon>Pygocentrus</taxon>
    </lineage>
</organism>
<accession>A0AAR2J9L9</accession>
<dbReference type="Ensembl" id="ENSPNAT00000073166.1">
    <property type="protein sequence ID" value="ENSPNAP00000048733.1"/>
    <property type="gene ID" value="ENSPNAG00000036455.1"/>
</dbReference>
<reference evidence="2" key="3">
    <citation type="submission" date="2025-09" db="UniProtKB">
        <authorList>
            <consortium name="Ensembl"/>
        </authorList>
    </citation>
    <scope>IDENTIFICATION</scope>
</reference>
<reference evidence="2" key="2">
    <citation type="submission" date="2025-08" db="UniProtKB">
        <authorList>
            <consortium name="Ensembl"/>
        </authorList>
    </citation>
    <scope>IDENTIFICATION</scope>
</reference>
<dbReference type="InterPro" id="IPR043502">
    <property type="entry name" value="DNA/RNA_pol_sf"/>
</dbReference>
<protein>
    <recommendedName>
        <fullName evidence="1">Reverse transcriptase domain-containing protein</fullName>
    </recommendedName>
</protein>